<dbReference type="InterPro" id="IPR007624">
    <property type="entry name" value="RNA_pol_sigma70_r3"/>
</dbReference>
<keyword evidence="4" id="KW-0804">Transcription</keyword>
<feature type="domain" description="RNA polymerase sigma-70 region 3" evidence="5">
    <location>
        <begin position="84"/>
        <end position="146"/>
    </location>
</feature>
<organism evidence="8 9">
    <name type="scientific">Caproicibacterium argilliputei</name>
    <dbReference type="NCBI Taxonomy" id="3030016"/>
    <lineage>
        <taxon>Bacteria</taxon>
        <taxon>Bacillati</taxon>
        <taxon>Bacillota</taxon>
        <taxon>Clostridia</taxon>
        <taxon>Eubacteriales</taxon>
        <taxon>Oscillospiraceae</taxon>
        <taxon>Caproicibacterium</taxon>
    </lineage>
</organism>
<dbReference type="GO" id="GO:0003677">
    <property type="term" value="F:DNA binding"/>
    <property type="evidence" value="ECO:0007669"/>
    <property type="project" value="UniProtKB-KW"/>
</dbReference>
<dbReference type="Proteomes" id="UP001300604">
    <property type="component" value="Chromosome"/>
</dbReference>
<dbReference type="GO" id="GO:0016987">
    <property type="term" value="F:sigma factor activity"/>
    <property type="evidence" value="ECO:0007669"/>
    <property type="project" value="UniProtKB-KW"/>
</dbReference>
<evidence type="ECO:0000259" key="6">
    <source>
        <dbReference type="Pfam" id="PF04542"/>
    </source>
</evidence>
<dbReference type="InterPro" id="IPR007627">
    <property type="entry name" value="RNA_pol_sigma70_r2"/>
</dbReference>
<sequence>MDREERVTRNLGLAHACANRFRGRGIEYDDLYQAACVGLVQAADRFDESRGLQFSTYAVPVILGEVRRLFREGGAVKVSRGLRELSRKVSAEAKDFAEEYGRMPSVTELAQRMQLDPETAAQALGALQTPISLTAEDEEGGMMDLPDEPHEEELTDALSLQQVMGTLEPKDRKLLYFRYFQSRTQTQTAQALGMTQVQVSRREKKILSALRKELG</sequence>
<dbReference type="Gene3D" id="1.10.10.10">
    <property type="entry name" value="Winged helix-like DNA-binding domain superfamily/Winged helix DNA-binding domain"/>
    <property type="match status" value="2"/>
</dbReference>
<evidence type="ECO:0000256" key="1">
    <source>
        <dbReference type="ARBA" id="ARBA00023015"/>
    </source>
</evidence>
<dbReference type="RefSeq" id="WP_275846216.1">
    <property type="nucleotide sequence ID" value="NZ_CP135996.1"/>
</dbReference>
<dbReference type="Pfam" id="PF04542">
    <property type="entry name" value="Sigma70_r2"/>
    <property type="match status" value="1"/>
</dbReference>
<feature type="domain" description="RNA polymerase sigma-70 region 4" evidence="7">
    <location>
        <begin position="164"/>
        <end position="212"/>
    </location>
</feature>
<protein>
    <submittedName>
        <fullName evidence="8">Sigma-70 family RNA polymerase sigma factor</fullName>
    </submittedName>
</protein>
<keyword evidence="2" id="KW-0731">Sigma factor</keyword>
<dbReference type="InterPro" id="IPR036388">
    <property type="entry name" value="WH-like_DNA-bd_sf"/>
</dbReference>
<dbReference type="InterPro" id="IPR013324">
    <property type="entry name" value="RNA_pol_sigma_r3/r4-like"/>
</dbReference>
<dbReference type="InterPro" id="IPR014284">
    <property type="entry name" value="RNA_pol_sigma-70_dom"/>
</dbReference>
<keyword evidence="1" id="KW-0805">Transcription regulation</keyword>
<gene>
    <name evidence="8" type="ORF">PXC00_09715</name>
</gene>
<accession>A0AA97H1N2</accession>
<dbReference type="PRINTS" id="PR00046">
    <property type="entry name" value="SIGMA70FCT"/>
</dbReference>
<dbReference type="InterPro" id="IPR013325">
    <property type="entry name" value="RNA_pol_sigma_r2"/>
</dbReference>
<dbReference type="PANTHER" id="PTHR30385">
    <property type="entry name" value="SIGMA FACTOR F FLAGELLAR"/>
    <property type="match status" value="1"/>
</dbReference>
<evidence type="ECO:0000313" key="8">
    <source>
        <dbReference type="EMBL" id="WOC31487.1"/>
    </source>
</evidence>
<dbReference type="KEGG" id="carl:PXC00_09715"/>
<reference evidence="9" key="1">
    <citation type="submission" date="2024-06" db="EMBL/GenBank/DDBJ databases">
        <title>Caproicibacterium argilliputei sp. nov, a novel caproic acid producing anaerobic bacterium isolated from pit mud.</title>
        <authorList>
            <person name="Zeng C."/>
        </authorList>
    </citation>
    <scope>NUCLEOTIDE SEQUENCE [LARGE SCALE GENOMIC DNA]</scope>
    <source>
        <strain evidence="9">ZCY20-5</strain>
    </source>
</reference>
<dbReference type="SUPFAM" id="SSF88659">
    <property type="entry name" value="Sigma3 and sigma4 domains of RNA polymerase sigma factors"/>
    <property type="match status" value="2"/>
</dbReference>
<dbReference type="CDD" id="cd06171">
    <property type="entry name" value="Sigma70_r4"/>
    <property type="match status" value="1"/>
</dbReference>
<evidence type="ECO:0000256" key="4">
    <source>
        <dbReference type="ARBA" id="ARBA00023163"/>
    </source>
</evidence>
<evidence type="ECO:0000313" key="9">
    <source>
        <dbReference type="Proteomes" id="UP001300604"/>
    </source>
</evidence>
<evidence type="ECO:0000256" key="2">
    <source>
        <dbReference type="ARBA" id="ARBA00023082"/>
    </source>
</evidence>
<keyword evidence="3" id="KW-0238">DNA-binding</keyword>
<evidence type="ECO:0000256" key="3">
    <source>
        <dbReference type="ARBA" id="ARBA00023125"/>
    </source>
</evidence>
<reference evidence="9" key="3">
    <citation type="submission" date="2024-06" db="EMBL/GenBank/DDBJ databases">
        <authorList>
            <person name="Zeng C."/>
        </authorList>
    </citation>
    <scope>NUCLEOTIDE SEQUENCE [LARGE SCALE GENOMIC DNA]</scope>
    <source>
        <strain evidence="9">ZCY20-5</strain>
    </source>
</reference>
<keyword evidence="9" id="KW-1185">Reference proteome</keyword>
<reference evidence="8 9" key="2">
    <citation type="submission" date="2024-06" db="EMBL/GenBank/DDBJ databases">
        <title>Caproicibacterium argilliputei sp. nov, a novel caproic acid producing anaerobic bacterium isolated from pit mud.</title>
        <authorList>
            <person name="Xia S."/>
        </authorList>
    </citation>
    <scope>NUCLEOTIDE SEQUENCE [LARGE SCALE GENOMIC DNA]</scope>
    <source>
        <strain evidence="8 9">ZCY20-5</strain>
    </source>
</reference>
<dbReference type="AlphaFoldDB" id="A0AA97H1N2"/>
<dbReference type="EMBL" id="CP135996">
    <property type="protein sequence ID" value="WOC31487.1"/>
    <property type="molecule type" value="Genomic_DNA"/>
</dbReference>
<dbReference type="InterPro" id="IPR000943">
    <property type="entry name" value="RNA_pol_sigma70"/>
</dbReference>
<proteinExistence type="predicted"/>
<dbReference type="PANTHER" id="PTHR30385:SF4">
    <property type="entry name" value="RNA POLYMERASE SIGMA-E FACTOR"/>
    <property type="match status" value="1"/>
</dbReference>
<dbReference type="SUPFAM" id="SSF88946">
    <property type="entry name" value="Sigma2 domain of RNA polymerase sigma factors"/>
    <property type="match status" value="1"/>
</dbReference>
<name>A0AA97H1N2_9FIRM</name>
<dbReference type="GO" id="GO:0006352">
    <property type="term" value="P:DNA-templated transcription initiation"/>
    <property type="evidence" value="ECO:0007669"/>
    <property type="project" value="InterPro"/>
</dbReference>
<dbReference type="NCBIfam" id="TIGR02937">
    <property type="entry name" value="sigma70-ECF"/>
    <property type="match status" value="1"/>
</dbReference>
<dbReference type="InterPro" id="IPR007630">
    <property type="entry name" value="RNA_pol_sigma70_r4"/>
</dbReference>
<evidence type="ECO:0000259" key="7">
    <source>
        <dbReference type="Pfam" id="PF04545"/>
    </source>
</evidence>
<dbReference type="Pfam" id="PF04539">
    <property type="entry name" value="Sigma70_r3"/>
    <property type="match status" value="1"/>
</dbReference>
<dbReference type="Gene3D" id="1.20.120.1810">
    <property type="match status" value="1"/>
</dbReference>
<feature type="domain" description="RNA polymerase sigma-70 region 2" evidence="6">
    <location>
        <begin position="7"/>
        <end position="72"/>
    </location>
</feature>
<evidence type="ECO:0000259" key="5">
    <source>
        <dbReference type="Pfam" id="PF04539"/>
    </source>
</evidence>
<dbReference type="Pfam" id="PF04545">
    <property type="entry name" value="Sigma70_r4"/>
    <property type="match status" value="1"/>
</dbReference>